<evidence type="ECO:0000256" key="11">
    <source>
        <dbReference type="ARBA" id="ARBA00034287"/>
    </source>
</evidence>
<evidence type="ECO:0000256" key="13">
    <source>
        <dbReference type="ARBA" id="ARBA00039380"/>
    </source>
</evidence>
<evidence type="ECO:0000256" key="5">
    <source>
        <dbReference type="ARBA" id="ARBA00022519"/>
    </source>
</evidence>
<reference evidence="15 16" key="1">
    <citation type="submission" date="2019-03" db="EMBL/GenBank/DDBJ databases">
        <authorList>
            <consortium name="Pathogen Informatics"/>
        </authorList>
    </citation>
    <scope>NUCLEOTIDE SEQUENCE [LARGE SCALE GENOMIC DNA]</scope>
    <source>
        <strain evidence="15 16">NCTC13038</strain>
    </source>
</reference>
<protein>
    <recommendedName>
        <fullName evidence="13">C4-dicarboxylate transporter DcuA</fullName>
    </recommendedName>
</protein>
<evidence type="ECO:0000256" key="8">
    <source>
        <dbReference type="ARBA" id="ARBA00023136"/>
    </source>
</evidence>
<accession>A0A485BM57</accession>
<keyword evidence="4" id="KW-1003">Cell membrane</keyword>
<comment type="catalytic activity">
    <reaction evidence="12">
        <text>fumarate(in) + L-aspartate(out) = fumarate(out) + L-aspartate(in)</text>
        <dbReference type="Rhea" id="RHEA:72459"/>
        <dbReference type="ChEBI" id="CHEBI:29806"/>
        <dbReference type="ChEBI" id="CHEBI:29991"/>
    </reaction>
    <physiologicalReaction direction="left-to-right" evidence="12">
        <dbReference type="Rhea" id="RHEA:72460"/>
    </physiologicalReaction>
</comment>
<keyword evidence="6 14" id="KW-0812">Transmembrane</keyword>
<keyword evidence="3" id="KW-0813">Transport</keyword>
<evidence type="ECO:0000256" key="6">
    <source>
        <dbReference type="ARBA" id="ARBA00022692"/>
    </source>
</evidence>
<sequence length="97" mass="10353">MILLQFIVVLFFLYLGMRVGGIGVGFAGGAGVMVLCALGATPGDLPMLVIVFIMVVIIAIAAMQEAGGIDYLVRLTERMLRRSPRLLVITARLAPGY</sequence>
<comment type="catalytic activity">
    <reaction evidence="9">
        <text>L-aspartate(in) + succinate(out) = L-aspartate(out) + succinate(in)</text>
        <dbReference type="Rhea" id="RHEA:29343"/>
        <dbReference type="ChEBI" id="CHEBI:29991"/>
        <dbReference type="ChEBI" id="CHEBI:30031"/>
    </reaction>
    <physiologicalReaction direction="right-to-left" evidence="9">
        <dbReference type="Rhea" id="RHEA:29345"/>
    </physiologicalReaction>
</comment>
<comment type="similarity">
    <text evidence="2">Belongs to the DcuA/DcuB transporter (TC 2.A.13.1) family.</text>
</comment>
<evidence type="ECO:0000256" key="2">
    <source>
        <dbReference type="ARBA" id="ARBA00006413"/>
    </source>
</evidence>
<evidence type="ECO:0000256" key="14">
    <source>
        <dbReference type="SAM" id="Phobius"/>
    </source>
</evidence>
<evidence type="ECO:0000256" key="3">
    <source>
        <dbReference type="ARBA" id="ARBA00022448"/>
    </source>
</evidence>
<evidence type="ECO:0000313" key="15">
    <source>
        <dbReference type="EMBL" id="VFS72688.1"/>
    </source>
</evidence>
<comment type="subcellular location">
    <subcellularLocation>
        <location evidence="1">Cell inner membrane</location>
        <topology evidence="1">Multi-pass membrane protein</topology>
    </subcellularLocation>
</comment>
<dbReference type="Pfam" id="PF03605">
    <property type="entry name" value="DcuA_DcuB"/>
    <property type="match status" value="1"/>
</dbReference>
<dbReference type="EMBL" id="CAADJG010000002">
    <property type="protein sequence ID" value="VFS72688.1"/>
    <property type="molecule type" value="Genomic_DNA"/>
</dbReference>
<dbReference type="GO" id="GO:0005886">
    <property type="term" value="C:plasma membrane"/>
    <property type="evidence" value="ECO:0007669"/>
    <property type="project" value="UniProtKB-SubCell"/>
</dbReference>
<keyword evidence="5" id="KW-0997">Cell inner membrane</keyword>
<evidence type="ECO:0000256" key="9">
    <source>
        <dbReference type="ARBA" id="ARBA00034237"/>
    </source>
</evidence>
<evidence type="ECO:0000256" key="12">
    <source>
        <dbReference type="ARBA" id="ARBA00036117"/>
    </source>
</evidence>
<keyword evidence="8 14" id="KW-0472">Membrane</keyword>
<comment type="catalytic activity">
    <reaction evidence="11">
        <text>fumarate(in) + succinate(out) = fumarate(out) + succinate(in)</text>
        <dbReference type="Rhea" id="RHEA:29323"/>
        <dbReference type="ChEBI" id="CHEBI:29806"/>
        <dbReference type="ChEBI" id="CHEBI:30031"/>
    </reaction>
    <physiologicalReaction direction="right-to-left" evidence="11">
        <dbReference type="Rhea" id="RHEA:29325"/>
    </physiologicalReaction>
</comment>
<dbReference type="PANTHER" id="PTHR36106:SF2">
    <property type="entry name" value="C4-DICARBOXYLATE TRANSPORTER DCUA"/>
    <property type="match status" value="1"/>
</dbReference>
<dbReference type="AlphaFoldDB" id="A0A485BM57"/>
<name>A0A485BM57_RAOTE</name>
<dbReference type="Proteomes" id="UP000332594">
    <property type="component" value="Unassembled WGS sequence"/>
</dbReference>
<dbReference type="InterPro" id="IPR004668">
    <property type="entry name" value="Anaer_Dcu_memb_transpt"/>
</dbReference>
<gene>
    <name evidence="15" type="primary">dcuA_2</name>
    <name evidence="15" type="ORF">NCTC13038_02740</name>
</gene>
<evidence type="ECO:0000256" key="1">
    <source>
        <dbReference type="ARBA" id="ARBA00004429"/>
    </source>
</evidence>
<evidence type="ECO:0000256" key="4">
    <source>
        <dbReference type="ARBA" id="ARBA00022475"/>
    </source>
</evidence>
<evidence type="ECO:0000256" key="7">
    <source>
        <dbReference type="ARBA" id="ARBA00022989"/>
    </source>
</evidence>
<evidence type="ECO:0000256" key="10">
    <source>
        <dbReference type="ARBA" id="ARBA00034284"/>
    </source>
</evidence>
<organism evidence="15 16">
    <name type="scientific">Raoultella terrigena</name>
    <name type="common">Klebsiella terrigena</name>
    <dbReference type="NCBI Taxonomy" id="577"/>
    <lineage>
        <taxon>Bacteria</taxon>
        <taxon>Pseudomonadati</taxon>
        <taxon>Pseudomonadota</taxon>
        <taxon>Gammaproteobacteria</taxon>
        <taxon>Enterobacterales</taxon>
        <taxon>Enterobacteriaceae</taxon>
        <taxon>Klebsiella/Raoultella group</taxon>
        <taxon>Raoultella</taxon>
    </lineage>
</organism>
<dbReference type="GO" id="GO:0015556">
    <property type="term" value="F:C4-dicarboxylate transmembrane transporter activity"/>
    <property type="evidence" value="ECO:0007669"/>
    <property type="project" value="InterPro"/>
</dbReference>
<evidence type="ECO:0000313" key="16">
    <source>
        <dbReference type="Proteomes" id="UP000332594"/>
    </source>
</evidence>
<keyword evidence="7 14" id="KW-1133">Transmembrane helix</keyword>
<feature type="transmembrane region" description="Helical" evidence="14">
    <location>
        <begin position="7"/>
        <end position="40"/>
    </location>
</feature>
<comment type="catalytic activity">
    <reaction evidence="10">
        <text>(S)-malate(in) + succinate(out) = (S)-malate(out) + succinate(in)</text>
        <dbReference type="Rhea" id="RHEA:29327"/>
        <dbReference type="ChEBI" id="CHEBI:15589"/>
        <dbReference type="ChEBI" id="CHEBI:30031"/>
    </reaction>
    <physiologicalReaction direction="right-to-left" evidence="10">
        <dbReference type="Rhea" id="RHEA:29329"/>
    </physiologicalReaction>
</comment>
<dbReference type="PANTHER" id="PTHR36106">
    <property type="entry name" value="ANAEROBIC C4-DICARBOXYLATE TRANSPORTER DCUB"/>
    <property type="match status" value="1"/>
</dbReference>
<proteinExistence type="inferred from homology"/>
<feature type="transmembrane region" description="Helical" evidence="14">
    <location>
        <begin position="46"/>
        <end position="73"/>
    </location>
</feature>